<feature type="non-terminal residue" evidence="2">
    <location>
        <position position="1"/>
    </location>
</feature>
<dbReference type="AlphaFoldDB" id="X6MWL0"/>
<protein>
    <recommendedName>
        <fullName evidence="1">CAP-Gly domain-containing protein</fullName>
    </recommendedName>
</protein>
<dbReference type="Gene3D" id="2.30.30.190">
    <property type="entry name" value="CAP Gly-rich-like domain"/>
    <property type="match status" value="1"/>
</dbReference>
<accession>X6MWL0</accession>
<dbReference type="PROSITE" id="PS50245">
    <property type="entry name" value="CAP_GLY_2"/>
    <property type="match status" value="1"/>
</dbReference>
<reference evidence="2 3" key="1">
    <citation type="journal article" date="2013" name="Curr. Biol.">
        <title>The Genome of the Foraminiferan Reticulomyxa filosa.</title>
        <authorList>
            <person name="Glockner G."/>
            <person name="Hulsmann N."/>
            <person name="Schleicher M."/>
            <person name="Noegel A.A."/>
            <person name="Eichinger L."/>
            <person name="Gallinger C."/>
            <person name="Pawlowski J."/>
            <person name="Sierra R."/>
            <person name="Euteneuer U."/>
            <person name="Pillet L."/>
            <person name="Moustafa A."/>
            <person name="Platzer M."/>
            <person name="Groth M."/>
            <person name="Szafranski K."/>
            <person name="Schliwa M."/>
        </authorList>
    </citation>
    <scope>NUCLEOTIDE SEQUENCE [LARGE SCALE GENOMIC DNA]</scope>
</reference>
<evidence type="ECO:0000259" key="1">
    <source>
        <dbReference type="PROSITE" id="PS50245"/>
    </source>
</evidence>
<proteinExistence type="predicted"/>
<sequence length="200" mass="23724">KKKTYGGIFTRKHVIKTVIDENDIRKCSIEIEQWTIEQVRPRQQRNSNEWTESKKATIILLIEWRLKFTNGMVVTIRFIGTMHFATDEEDNCEEWDKHDGMYKGIHYFACPPKQELFVKEVKCRCNDDPSSKYLKRRCPQYEVTKPLLGAYKSVGMVNDHCYCHRSKSTKGKWSKSICVWIALLKSHFVDYNRKEDIHNL</sequence>
<gene>
    <name evidence="2" type="ORF">RFI_19852</name>
</gene>
<dbReference type="Proteomes" id="UP000023152">
    <property type="component" value="Unassembled WGS sequence"/>
</dbReference>
<dbReference type="InterPro" id="IPR036859">
    <property type="entry name" value="CAP-Gly_dom_sf"/>
</dbReference>
<name>X6MWL0_RETFI</name>
<dbReference type="InterPro" id="IPR000938">
    <property type="entry name" value="CAP-Gly_domain"/>
</dbReference>
<feature type="domain" description="CAP-Gly" evidence="1">
    <location>
        <begin position="64"/>
        <end position="119"/>
    </location>
</feature>
<evidence type="ECO:0000313" key="3">
    <source>
        <dbReference type="Proteomes" id="UP000023152"/>
    </source>
</evidence>
<evidence type="ECO:0000313" key="2">
    <source>
        <dbReference type="EMBL" id="ETO17470.1"/>
    </source>
</evidence>
<dbReference type="SMART" id="SM01052">
    <property type="entry name" value="CAP_GLY"/>
    <property type="match status" value="1"/>
</dbReference>
<comment type="caution">
    <text evidence="2">The sequence shown here is derived from an EMBL/GenBank/DDBJ whole genome shotgun (WGS) entry which is preliminary data.</text>
</comment>
<keyword evidence="3" id="KW-1185">Reference proteome</keyword>
<organism evidence="2 3">
    <name type="scientific">Reticulomyxa filosa</name>
    <dbReference type="NCBI Taxonomy" id="46433"/>
    <lineage>
        <taxon>Eukaryota</taxon>
        <taxon>Sar</taxon>
        <taxon>Rhizaria</taxon>
        <taxon>Retaria</taxon>
        <taxon>Foraminifera</taxon>
        <taxon>Monothalamids</taxon>
        <taxon>Reticulomyxidae</taxon>
        <taxon>Reticulomyxa</taxon>
    </lineage>
</organism>
<dbReference type="SUPFAM" id="SSF74924">
    <property type="entry name" value="Cap-Gly domain"/>
    <property type="match status" value="1"/>
</dbReference>
<dbReference type="Pfam" id="PF01302">
    <property type="entry name" value="CAP_GLY"/>
    <property type="match status" value="1"/>
</dbReference>
<dbReference type="EMBL" id="ASPP01016550">
    <property type="protein sequence ID" value="ETO17470.1"/>
    <property type="molecule type" value="Genomic_DNA"/>
</dbReference>